<dbReference type="Gene3D" id="1.10.8.60">
    <property type="match status" value="1"/>
</dbReference>
<dbReference type="Proteomes" id="UP000182975">
    <property type="component" value="Unassembled WGS sequence"/>
</dbReference>
<dbReference type="Gene3D" id="3.40.50.300">
    <property type="entry name" value="P-loop containing nucleotide triphosphate hydrolases"/>
    <property type="match status" value="1"/>
</dbReference>
<dbReference type="OrthoDB" id="9807019at2"/>
<evidence type="ECO:0000313" key="15">
    <source>
        <dbReference type="EMBL" id="SEO41957.1"/>
    </source>
</evidence>
<comment type="caution">
    <text evidence="8">Lacks conserved residue(s) required for the propagation of feature annotation.</text>
</comment>
<dbReference type="CDD" id="cd06571">
    <property type="entry name" value="Bac_DnaA_C"/>
    <property type="match status" value="1"/>
</dbReference>
<evidence type="ECO:0000256" key="3">
    <source>
        <dbReference type="ARBA" id="ARBA00022705"/>
    </source>
</evidence>
<evidence type="ECO:0000256" key="9">
    <source>
        <dbReference type="NCBIfam" id="TIGR00362"/>
    </source>
</evidence>
<dbReference type="InterPro" id="IPR013159">
    <property type="entry name" value="DnaA_C"/>
</dbReference>
<dbReference type="PRINTS" id="PR00051">
    <property type="entry name" value="DNAA"/>
</dbReference>
<keyword evidence="4 8" id="KW-0547">Nucleotide-binding</keyword>
<evidence type="ECO:0000259" key="13">
    <source>
        <dbReference type="SMART" id="SM00382"/>
    </source>
</evidence>
<comment type="similarity">
    <text evidence="1 8 11">Belongs to the DnaA family.</text>
</comment>
<feature type="binding site" evidence="8">
    <location>
        <position position="190"/>
    </location>
    <ligand>
        <name>ATP</name>
        <dbReference type="ChEBI" id="CHEBI:30616"/>
    </ligand>
</feature>
<comment type="subunit">
    <text evidence="8">Oligomerizes as a right-handed, spiral filament on DNA at oriC.</text>
</comment>
<dbReference type="InterPro" id="IPR003593">
    <property type="entry name" value="AAA+_ATPase"/>
</dbReference>
<gene>
    <name evidence="8" type="primary">dnaA</name>
    <name evidence="15" type="ORF">SAMN02910314_00195</name>
</gene>
<dbReference type="InterPro" id="IPR038454">
    <property type="entry name" value="DnaA_N_sf"/>
</dbReference>
<keyword evidence="16" id="KW-1185">Reference proteome</keyword>
<evidence type="ECO:0000256" key="10">
    <source>
        <dbReference type="RuleBase" id="RU000577"/>
    </source>
</evidence>
<keyword evidence="3 8" id="KW-0235">DNA replication</keyword>
<dbReference type="HAMAP" id="MF_00377">
    <property type="entry name" value="DnaA_bact"/>
    <property type="match status" value="1"/>
</dbReference>
<evidence type="ECO:0000256" key="6">
    <source>
        <dbReference type="ARBA" id="ARBA00023121"/>
    </source>
</evidence>
<dbReference type="GO" id="GO:0006270">
    <property type="term" value="P:DNA replication initiation"/>
    <property type="evidence" value="ECO:0007669"/>
    <property type="project" value="UniProtKB-UniRule"/>
</dbReference>
<feature type="binding site" evidence="8">
    <location>
        <position position="194"/>
    </location>
    <ligand>
        <name>ATP</name>
        <dbReference type="ChEBI" id="CHEBI:30616"/>
    </ligand>
</feature>
<evidence type="ECO:0000313" key="16">
    <source>
        <dbReference type="Proteomes" id="UP000182975"/>
    </source>
</evidence>
<feature type="binding site" evidence="8">
    <location>
        <position position="192"/>
    </location>
    <ligand>
        <name>ATP</name>
        <dbReference type="ChEBI" id="CHEBI:30616"/>
    </ligand>
</feature>
<proteinExistence type="inferred from homology"/>
<dbReference type="RefSeq" id="WP_066659806.1">
    <property type="nucleotide sequence ID" value="NZ_CP011402.1"/>
</dbReference>
<dbReference type="GO" id="GO:0003688">
    <property type="term" value="F:DNA replication origin binding"/>
    <property type="evidence" value="ECO:0007669"/>
    <property type="project" value="UniProtKB-UniRule"/>
</dbReference>
<dbReference type="GO" id="GO:0006275">
    <property type="term" value="P:regulation of DNA replication"/>
    <property type="evidence" value="ECO:0007669"/>
    <property type="project" value="UniProtKB-UniRule"/>
</dbReference>
<comment type="subcellular location">
    <subcellularLocation>
        <location evidence="8">Cytoplasm</location>
    </subcellularLocation>
</comment>
<protein>
    <recommendedName>
        <fullName evidence="8 9">Chromosomal replication initiator protein DnaA</fullName>
    </recommendedName>
</protein>
<dbReference type="InterPro" id="IPR013317">
    <property type="entry name" value="DnaA_dom"/>
</dbReference>
<comment type="domain">
    <text evidence="8">Domain I is involved in oligomerization and binding regulators, domain II is flexibile and of varying length in different bacteria, domain III forms the AAA+ region, while domain IV binds dsDNA.</text>
</comment>
<feature type="domain" description="AAA+ ATPase" evidence="13">
    <location>
        <begin position="179"/>
        <end position="310"/>
    </location>
</feature>
<evidence type="ECO:0000259" key="14">
    <source>
        <dbReference type="SMART" id="SM00760"/>
    </source>
</evidence>
<feature type="domain" description="Chromosomal replication initiator DnaA C-terminal" evidence="14">
    <location>
        <begin position="400"/>
        <end position="468"/>
    </location>
</feature>
<dbReference type="Pfam" id="PF08299">
    <property type="entry name" value="Bac_DnaA_C"/>
    <property type="match status" value="1"/>
</dbReference>
<dbReference type="GO" id="GO:0008289">
    <property type="term" value="F:lipid binding"/>
    <property type="evidence" value="ECO:0007669"/>
    <property type="project" value="UniProtKB-KW"/>
</dbReference>
<dbReference type="AlphaFoldDB" id="A0A172RVS9"/>
<dbReference type="InterPro" id="IPR027417">
    <property type="entry name" value="P-loop_NTPase"/>
</dbReference>
<feature type="binding site" evidence="8">
    <location>
        <position position="193"/>
    </location>
    <ligand>
        <name>ATP</name>
        <dbReference type="ChEBI" id="CHEBI:30616"/>
    </ligand>
</feature>
<keyword evidence="7 8" id="KW-0238">DNA-binding</keyword>
<feature type="region of interest" description="Domain IV, binds dsDNA" evidence="8">
    <location>
        <begin position="371"/>
        <end position="492"/>
    </location>
</feature>
<feature type="compositionally biased region" description="Low complexity" evidence="12">
    <location>
        <begin position="117"/>
        <end position="131"/>
    </location>
</feature>
<dbReference type="SMART" id="SM00382">
    <property type="entry name" value="AAA"/>
    <property type="match status" value="1"/>
</dbReference>
<evidence type="ECO:0000256" key="7">
    <source>
        <dbReference type="ARBA" id="ARBA00023125"/>
    </source>
</evidence>
<dbReference type="PANTHER" id="PTHR30050:SF2">
    <property type="entry name" value="CHROMOSOMAL REPLICATION INITIATOR PROTEIN DNAA"/>
    <property type="match status" value="1"/>
</dbReference>
<evidence type="ECO:0000256" key="1">
    <source>
        <dbReference type="ARBA" id="ARBA00006583"/>
    </source>
</evidence>
<evidence type="ECO:0000256" key="12">
    <source>
        <dbReference type="SAM" id="MobiDB-lite"/>
    </source>
</evidence>
<keyword evidence="2 8" id="KW-0963">Cytoplasm</keyword>
<dbReference type="Gene3D" id="1.10.1750.10">
    <property type="match status" value="1"/>
</dbReference>
<evidence type="ECO:0000256" key="4">
    <source>
        <dbReference type="ARBA" id="ARBA00022741"/>
    </source>
</evidence>
<comment type="function">
    <text evidence="8 10">Plays an essential role in the initiation and regulation of chromosomal replication. ATP-DnaA binds to the origin of replication (oriC) to initiate formation of the DNA replication initiation complex once per cell cycle. Binds the DnaA box (a 9 base pair repeat at the origin) and separates the double-stranded (ds)DNA. Forms a right-handed helical filament on oriC DNA; dsDNA binds to the exterior of the filament while single-stranded (ss)DNA is stabiized in the filament's interior. The ATP-DnaA-oriC complex binds and stabilizes one strand of the AT-rich DNA unwinding element (DUE), permitting loading of DNA polymerase. After initiation quickly degrades to an ADP-DnaA complex that is not apt for DNA replication. Binds acidic phospholipids.</text>
</comment>
<evidence type="ECO:0000256" key="8">
    <source>
        <dbReference type="HAMAP-Rule" id="MF_00377"/>
    </source>
</evidence>
<dbReference type="Pfam" id="PF11638">
    <property type="entry name" value="DnaA_N"/>
    <property type="match status" value="1"/>
</dbReference>
<dbReference type="KEGG" id="ddt:AAY81_00005"/>
<dbReference type="SUPFAM" id="SSF48295">
    <property type="entry name" value="TrpR-like"/>
    <property type="match status" value="1"/>
</dbReference>
<dbReference type="Pfam" id="PF00308">
    <property type="entry name" value="Bac_DnaA"/>
    <property type="match status" value="1"/>
</dbReference>
<dbReference type="InterPro" id="IPR010921">
    <property type="entry name" value="Trp_repressor/repl_initiator"/>
</dbReference>
<sequence length="492" mass="54991">MQGENIDAVWQSITAHIKTYDNMDSSQIDAFFTRLQPQAFSEGYLMLTADTDFIRKWIESHYMQVIKQALEEIYRVPFTIQIEVDPTSKSPIVPAAAPAVPAPAPAAQPVQPAPAPVAAAPVAQPSAPMQAESAPAQPTASDGMFSVSSYLFDNFVRGTSNRMAYSMAIAVAETPGSNQLNPLFIYGKSGLGKTHLLRSIQNYVQGNYPHMRSVYVDTMELVNDYTDAAISNNPKAFTEFKQRYENADVLLIDDVQGLQGRKETLNMVFQIMNRMIDSGKQVVLSADRAPKNIDIDERYKSRFNMGGTCDIQPPELETKMGIIRKFIEECKMAGGGNFDIPNDVQEYIAKNSSSNVRELKSAVTKVLFELRNGGCEEITIEEASRLLSDHFSGGAMKKLTIGEVQACVERFYNVSHSDLVGKKRSANITHARQIAIYLCRTMIDIPFKTIGEEFNRDHSTIMYSYRCVDEKVKESRPVNEELELLRQMILDQ</sequence>
<keyword evidence="6 8" id="KW-0446">Lipid-binding</keyword>
<dbReference type="PATRIC" id="fig|79604.3.peg.1"/>
<feature type="region of interest" description="Domain I, interacts with DnaA modulators" evidence="8">
    <location>
        <begin position="1"/>
        <end position="114"/>
    </location>
</feature>
<name>A0A172RVS9_9ACTN</name>
<dbReference type="InterPro" id="IPR018312">
    <property type="entry name" value="Chromosome_initiator_DnaA_CS"/>
</dbReference>
<evidence type="ECO:0000256" key="11">
    <source>
        <dbReference type="RuleBase" id="RU004227"/>
    </source>
</evidence>
<dbReference type="GO" id="GO:0005886">
    <property type="term" value="C:plasma membrane"/>
    <property type="evidence" value="ECO:0007669"/>
    <property type="project" value="TreeGrafter"/>
</dbReference>
<dbReference type="CDD" id="cd00009">
    <property type="entry name" value="AAA"/>
    <property type="match status" value="1"/>
</dbReference>
<dbReference type="InterPro" id="IPR024633">
    <property type="entry name" value="DnaA_N_dom"/>
</dbReference>
<dbReference type="GO" id="GO:0005737">
    <property type="term" value="C:cytoplasm"/>
    <property type="evidence" value="ECO:0007669"/>
    <property type="project" value="UniProtKB-SubCell"/>
</dbReference>
<organism evidence="15 16">
    <name type="scientific">Denitrobacterium detoxificans</name>
    <dbReference type="NCBI Taxonomy" id="79604"/>
    <lineage>
        <taxon>Bacteria</taxon>
        <taxon>Bacillati</taxon>
        <taxon>Actinomycetota</taxon>
        <taxon>Coriobacteriia</taxon>
        <taxon>Eggerthellales</taxon>
        <taxon>Eggerthellaceae</taxon>
        <taxon>Denitrobacterium</taxon>
    </lineage>
</organism>
<reference evidence="16" key="1">
    <citation type="submission" date="2016-10" db="EMBL/GenBank/DDBJ databases">
        <authorList>
            <person name="Varghese N."/>
        </authorList>
    </citation>
    <scope>NUCLEOTIDE SEQUENCE [LARGE SCALE GENOMIC DNA]</scope>
    <source>
        <strain evidence="16">DSM 21843</strain>
    </source>
</reference>
<dbReference type="PROSITE" id="PS01008">
    <property type="entry name" value="DNAA"/>
    <property type="match status" value="1"/>
</dbReference>
<evidence type="ECO:0000256" key="2">
    <source>
        <dbReference type="ARBA" id="ARBA00022490"/>
    </source>
</evidence>
<dbReference type="NCBIfam" id="TIGR00362">
    <property type="entry name" value="DnaA"/>
    <property type="match status" value="1"/>
</dbReference>
<evidence type="ECO:0000256" key="5">
    <source>
        <dbReference type="ARBA" id="ARBA00022840"/>
    </source>
</evidence>
<dbReference type="STRING" id="79604.AAY81_00005"/>
<dbReference type="EMBL" id="FOEC01000001">
    <property type="protein sequence ID" value="SEO41957.1"/>
    <property type="molecule type" value="Genomic_DNA"/>
</dbReference>
<dbReference type="PANTHER" id="PTHR30050">
    <property type="entry name" value="CHROMOSOMAL REPLICATION INITIATOR PROTEIN DNAA"/>
    <property type="match status" value="1"/>
</dbReference>
<dbReference type="GO" id="GO:0005524">
    <property type="term" value="F:ATP binding"/>
    <property type="evidence" value="ECO:0007669"/>
    <property type="project" value="UniProtKB-UniRule"/>
</dbReference>
<dbReference type="Gene3D" id="3.30.300.180">
    <property type="match status" value="1"/>
</dbReference>
<dbReference type="InterPro" id="IPR020591">
    <property type="entry name" value="Chromosome_initiator_DnaA-like"/>
</dbReference>
<dbReference type="SUPFAM" id="SSF52540">
    <property type="entry name" value="P-loop containing nucleoside triphosphate hydrolases"/>
    <property type="match status" value="1"/>
</dbReference>
<keyword evidence="5 8" id="KW-0067">ATP-binding</keyword>
<accession>A0A172RVS9</accession>
<dbReference type="InterPro" id="IPR001957">
    <property type="entry name" value="Chromosome_initiator_DnaA"/>
</dbReference>
<feature type="region of interest" description="Disordered" evidence="12">
    <location>
        <begin position="117"/>
        <end position="137"/>
    </location>
</feature>
<dbReference type="SMART" id="SM00760">
    <property type="entry name" value="Bac_DnaA_C"/>
    <property type="match status" value="1"/>
</dbReference>